<dbReference type="GO" id="GO:0019843">
    <property type="term" value="F:rRNA binding"/>
    <property type="evidence" value="ECO:0007669"/>
    <property type="project" value="UniProtKB-UniRule"/>
</dbReference>
<dbReference type="EMBL" id="CP080467">
    <property type="protein sequence ID" value="UNO50612.1"/>
    <property type="molecule type" value="Genomic_DNA"/>
</dbReference>
<dbReference type="PANTHER" id="PTHR15239:SF6">
    <property type="entry name" value="RIBOSOME QUALITY CONTROL COMPLEX SUBUNIT NEMF"/>
    <property type="match status" value="1"/>
</dbReference>
<evidence type="ECO:0000256" key="6">
    <source>
        <dbReference type="SAM" id="MobiDB-lite"/>
    </source>
</evidence>
<dbReference type="InterPro" id="IPR051608">
    <property type="entry name" value="RQC_Subunit_NEMF"/>
</dbReference>
<feature type="region of interest" description="Disordered" evidence="6">
    <location>
        <begin position="450"/>
        <end position="474"/>
    </location>
</feature>
<accession>A0A9E6ZJ14</accession>
<keyword evidence="2 5" id="KW-0699">rRNA-binding</keyword>
<dbReference type="AlphaFoldDB" id="T0DQ18"/>
<comment type="subunit">
    <text evidence="5">Associates with stalled 50S ribosomal subunits. Binds to RqcP.</text>
</comment>
<keyword evidence="8" id="KW-1185">Reference proteome</keyword>
<dbReference type="GO" id="GO:0000049">
    <property type="term" value="F:tRNA binding"/>
    <property type="evidence" value="ECO:0007669"/>
    <property type="project" value="UniProtKB-UniRule"/>
</dbReference>
<dbReference type="InterPro" id="IPR043682">
    <property type="entry name" value="RqcH_bacterial"/>
</dbReference>
<keyword evidence="4 5" id="KW-0648">Protein biosynthesis</keyword>
<name>T0DQ18_ALIAG</name>
<proteinExistence type="inferred from homology"/>
<evidence type="ECO:0000313" key="7">
    <source>
        <dbReference type="EMBL" id="UNO50612.1"/>
    </source>
</evidence>
<evidence type="ECO:0000313" key="8">
    <source>
        <dbReference type="Proteomes" id="UP000829401"/>
    </source>
</evidence>
<dbReference type="Gene3D" id="2.30.310.10">
    <property type="entry name" value="ibrinogen binding protein from staphylococcus aureus domain"/>
    <property type="match status" value="1"/>
</dbReference>
<dbReference type="eggNOG" id="COG1293">
    <property type="taxonomic scope" value="Bacteria"/>
</dbReference>
<dbReference type="Pfam" id="PF05670">
    <property type="entry name" value="NFACT-R_1"/>
    <property type="match status" value="1"/>
</dbReference>
<feature type="compositionally biased region" description="Basic residues" evidence="6">
    <location>
        <begin position="451"/>
        <end position="465"/>
    </location>
</feature>
<dbReference type="Pfam" id="PF05833">
    <property type="entry name" value="NFACT_N"/>
    <property type="match status" value="1"/>
</dbReference>
<organism evidence="7 8">
    <name type="scientific">Alicyclobacillus acidoterrestris (strain ATCC 49025 / DSM 3922 / CIP 106132 / NCIMB 13137 / GD3B)</name>
    <dbReference type="NCBI Taxonomy" id="1356854"/>
    <lineage>
        <taxon>Bacteria</taxon>
        <taxon>Bacillati</taxon>
        <taxon>Bacillota</taxon>
        <taxon>Bacilli</taxon>
        <taxon>Bacillales</taxon>
        <taxon>Alicyclobacillaceae</taxon>
        <taxon>Alicyclobacillus</taxon>
    </lineage>
</organism>
<dbReference type="STRING" id="1356854.N007_03050"/>
<dbReference type="PANTHER" id="PTHR15239">
    <property type="entry name" value="NUCLEAR EXPORT MEDIATOR FACTOR NEMF"/>
    <property type="match status" value="1"/>
</dbReference>
<dbReference type="GO" id="GO:0043023">
    <property type="term" value="F:ribosomal large subunit binding"/>
    <property type="evidence" value="ECO:0007669"/>
    <property type="project" value="UniProtKB-UniRule"/>
</dbReference>
<keyword evidence="3 5" id="KW-0694">RNA-binding</keyword>
<protein>
    <recommendedName>
        <fullName evidence="5">Rqc2 homolog RqcH</fullName>
        <shortName evidence="5">RqcH</shortName>
    </recommendedName>
</protein>
<evidence type="ECO:0000256" key="2">
    <source>
        <dbReference type="ARBA" id="ARBA00022730"/>
    </source>
</evidence>
<comment type="function">
    <text evidence="5">Key component of the ribosome quality control system (RQC), a ribosome-associated complex that mediates the extraction of incompletely synthesized nascent chains from stalled ribosomes and their subsequent degradation. RqcH recruits Ala-charged tRNA, and with RqcP directs the elongation of stalled nascent chains on 50S ribosomal subunits, leading to non-templated C-terminal alanine extensions (Ala tail). The Ala tail promotes nascent chain degradation. May add between 1 and at least 8 Ala residues. Binds to stalled 50S ribosomal subunits.</text>
</comment>
<dbReference type="FunFam" id="2.30.310.10:FF:000004">
    <property type="entry name" value="Fibronectin-binding protein A"/>
    <property type="match status" value="1"/>
</dbReference>
<sequence length="607" mass="68640">MDGLTIRRLALELHEQLAGSKIEKIYQPGERDLLFNIRVPGQPVARLFMSAHKQFARVHLLQDERPENPKEPPMFCMLLRKYLEGGRVVKVEQRGWDRILEISVEAIDEIGDLRTYRLICEIMGRNSNLILCRTDDDGNLRIIDAIVRVTEHMSRVREVLPGAPYVLPPAQDKQDIRAVAPDAFVGLDAEQPLAKANVHLLLDHVAGIGPTSAREILHRAAETAKRRVQADLSSAVYDEARKLIEAVETGAESSTVALDEVGRAVECEPYLLTHRTNYALCPTISEAIRRRFADNGEILYHSRLHDELQRTVSDHLDKLRGKLVKLQQSLTESADEASYRIKAEILTAFAYQIEKGQTRVVLPNYYADNEPIAIDLDPSLDAIQNAQRYFKQATKRKRAATSVAEQMDATKMDIDYLENVEESLRDASLENMEQIRRELVSQGFLQEKVTKQKPRQGRFGAKHSAAKPDRAQSKPDAYISSDGFLIRVGRNNLQNDRLTFRQSDHRDVWMHVKDQPGSHVVIRRGNAKEIPESTLDEAALLAAYFSRGRDSATVPVDITEIRHIWKPNGARPGFALYDNQRTVYVTPDRTLLEPILSRTATATEVGE</sequence>
<evidence type="ECO:0000256" key="5">
    <source>
        <dbReference type="HAMAP-Rule" id="MF_00844"/>
    </source>
</evidence>
<keyword evidence="1 5" id="KW-0820">tRNA-binding</keyword>
<dbReference type="OrthoDB" id="9766163at2"/>
<dbReference type="KEGG" id="aaco:K1I37_09305"/>
<evidence type="ECO:0000256" key="3">
    <source>
        <dbReference type="ARBA" id="ARBA00022884"/>
    </source>
</evidence>
<dbReference type="Proteomes" id="UP000829401">
    <property type="component" value="Chromosome"/>
</dbReference>
<evidence type="ECO:0000256" key="4">
    <source>
        <dbReference type="ARBA" id="ARBA00022917"/>
    </source>
</evidence>
<reference evidence="8" key="1">
    <citation type="journal article" date="2022" name="G3 (Bethesda)">
        <title>Unveiling the complete genome sequence of Alicyclobacillus acidoterrestris DSM 3922T, a taint-producing strain.</title>
        <authorList>
            <person name="Leonardo I.C."/>
            <person name="Barreto Crespo M.T."/>
            <person name="Gaspar F.B."/>
        </authorList>
    </citation>
    <scope>NUCLEOTIDE SEQUENCE [LARGE SCALE GENOMIC DNA]</scope>
    <source>
        <strain evidence="8">DSM 3922</strain>
    </source>
</reference>
<dbReference type="GO" id="GO:1990112">
    <property type="term" value="C:RQC complex"/>
    <property type="evidence" value="ECO:0007669"/>
    <property type="project" value="TreeGrafter"/>
</dbReference>
<dbReference type="HAMAP" id="MF_00844_B">
    <property type="entry name" value="RqcH_B"/>
    <property type="match status" value="1"/>
</dbReference>
<comment type="similarity">
    <text evidence="5">Belongs to the NEMF family.</text>
</comment>
<dbReference type="InterPro" id="IPR008532">
    <property type="entry name" value="NFACT_RNA-bd"/>
</dbReference>
<accession>T0DQ18</accession>
<dbReference type="GO" id="GO:0072344">
    <property type="term" value="P:rescue of stalled ribosome"/>
    <property type="evidence" value="ECO:0007669"/>
    <property type="project" value="UniProtKB-UniRule"/>
</dbReference>
<gene>
    <name evidence="5" type="primary">rqcH</name>
    <name evidence="7" type="ORF">K1I37_09305</name>
</gene>
<evidence type="ECO:0000256" key="1">
    <source>
        <dbReference type="ARBA" id="ARBA00022555"/>
    </source>
</evidence>
<dbReference type="RefSeq" id="WP_021295439.1">
    <property type="nucleotide sequence ID" value="NZ_AURB01000068.1"/>
</dbReference>